<dbReference type="Pfam" id="PF16455">
    <property type="entry name" value="UBD"/>
    <property type="match status" value="1"/>
</dbReference>
<dbReference type="InterPro" id="IPR032752">
    <property type="entry name" value="DC-UbP/UBTD2_N"/>
</dbReference>
<dbReference type="CDD" id="cd01794">
    <property type="entry name" value="Ubl_UBTD"/>
    <property type="match status" value="1"/>
</dbReference>
<dbReference type="STRING" id="126957.T1JHL7"/>
<name>T1JHL7_STRMM</name>
<accession>T1JHL7</accession>
<dbReference type="Proteomes" id="UP000014500">
    <property type="component" value="Unassembled WGS sequence"/>
</dbReference>
<dbReference type="PhylomeDB" id="T1JHL7"/>
<dbReference type="InterPro" id="IPR039869">
    <property type="entry name" value="UBTD1/2"/>
</dbReference>
<feature type="domain" description="Ubiquitin-like" evidence="1">
    <location>
        <begin position="153"/>
        <end position="226"/>
    </location>
</feature>
<reference evidence="2" key="2">
    <citation type="submission" date="2015-02" db="UniProtKB">
        <authorList>
            <consortium name="EnsemblMetazoa"/>
        </authorList>
    </citation>
    <scope>IDENTIFICATION</scope>
</reference>
<evidence type="ECO:0000313" key="3">
    <source>
        <dbReference type="Proteomes" id="UP000014500"/>
    </source>
</evidence>
<dbReference type="Gene3D" id="1.20.225.20">
    <property type="entry name" value="Ub domain-containing protein, DC-UbP/UBTD2, N-terminal domain"/>
    <property type="match status" value="1"/>
</dbReference>
<dbReference type="AlphaFoldDB" id="T1JHL7"/>
<dbReference type="InterPro" id="IPR000626">
    <property type="entry name" value="Ubiquitin-like_dom"/>
</dbReference>
<dbReference type="HOGENOM" id="CLU_070348_0_0_1"/>
<dbReference type="PANTHER" id="PTHR13609">
    <property type="entry name" value="UBIQUITIN DOMAIN CONTAINING 1 PROTEIN-RELATED"/>
    <property type="match status" value="1"/>
</dbReference>
<dbReference type="eggNOG" id="KOG0013">
    <property type="taxonomic scope" value="Eukaryota"/>
</dbReference>
<sequence>MGGCIGLQRDRGTSSTVETSDIVSTHQVSVGKNQLLKHERLKWKSDVPLTDGQLRSKRDEFWDTAPAFDGRKEIWDALKAAAYAAECNDYTLAQAIIDGANISLPSGTLTDCYDELGNRYQLPVYCLSAPVNMIEENGDHDAISDAEQSATGAEVFIKVRLSTTGKDLKLSVRTSDTMAIAKRRLQVYENVDPARQRWFFSGKLLNDKLKIEEAKIPAGYVVQVVIAPEEIVSNTRCLVNRF</sequence>
<evidence type="ECO:0000313" key="2">
    <source>
        <dbReference type="EnsemblMetazoa" id="SMAR013348-PA"/>
    </source>
</evidence>
<organism evidence="2 3">
    <name type="scientific">Strigamia maritima</name>
    <name type="common">European centipede</name>
    <name type="synonym">Geophilus maritimus</name>
    <dbReference type="NCBI Taxonomy" id="126957"/>
    <lineage>
        <taxon>Eukaryota</taxon>
        <taxon>Metazoa</taxon>
        <taxon>Ecdysozoa</taxon>
        <taxon>Arthropoda</taxon>
        <taxon>Myriapoda</taxon>
        <taxon>Chilopoda</taxon>
        <taxon>Pleurostigmophora</taxon>
        <taxon>Geophilomorpha</taxon>
        <taxon>Linotaeniidae</taxon>
        <taxon>Strigamia</taxon>
    </lineage>
</organism>
<dbReference type="InterPro" id="IPR029071">
    <property type="entry name" value="Ubiquitin-like_domsf"/>
</dbReference>
<dbReference type="PROSITE" id="PS50053">
    <property type="entry name" value="UBIQUITIN_2"/>
    <property type="match status" value="1"/>
</dbReference>
<dbReference type="EMBL" id="JH432222">
    <property type="status" value="NOT_ANNOTATED_CDS"/>
    <property type="molecule type" value="Genomic_DNA"/>
</dbReference>
<dbReference type="Gene3D" id="3.10.20.90">
    <property type="entry name" value="Phosphatidylinositol 3-kinase Catalytic Subunit, Chain A, domain 1"/>
    <property type="match status" value="1"/>
</dbReference>
<dbReference type="SUPFAM" id="SSF54236">
    <property type="entry name" value="Ubiquitin-like"/>
    <property type="match status" value="1"/>
</dbReference>
<dbReference type="InterPro" id="IPR038169">
    <property type="entry name" value="DC-UbP/UBTD2_N_sf"/>
</dbReference>
<proteinExistence type="predicted"/>
<keyword evidence="3" id="KW-1185">Reference proteome</keyword>
<dbReference type="SMART" id="SM00213">
    <property type="entry name" value="UBQ"/>
    <property type="match status" value="1"/>
</dbReference>
<reference evidence="3" key="1">
    <citation type="submission" date="2011-05" db="EMBL/GenBank/DDBJ databases">
        <authorList>
            <person name="Richards S.R."/>
            <person name="Qu J."/>
            <person name="Jiang H."/>
            <person name="Jhangiani S.N."/>
            <person name="Agravi P."/>
            <person name="Goodspeed R."/>
            <person name="Gross S."/>
            <person name="Mandapat C."/>
            <person name="Jackson L."/>
            <person name="Mathew T."/>
            <person name="Pu L."/>
            <person name="Thornton R."/>
            <person name="Saada N."/>
            <person name="Wilczek-Boney K.B."/>
            <person name="Lee S."/>
            <person name="Kovar C."/>
            <person name="Wu Y."/>
            <person name="Scherer S.E."/>
            <person name="Worley K.C."/>
            <person name="Muzny D.M."/>
            <person name="Gibbs R."/>
        </authorList>
    </citation>
    <scope>NUCLEOTIDE SEQUENCE</scope>
    <source>
        <strain evidence="3">Brora</strain>
    </source>
</reference>
<dbReference type="OMA" id="GTGGECQ"/>
<protein>
    <recommendedName>
        <fullName evidence="1">Ubiquitin-like domain-containing protein</fullName>
    </recommendedName>
</protein>
<dbReference type="EnsemblMetazoa" id="SMAR013348-RA">
    <property type="protein sequence ID" value="SMAR013348-PA"/>
    <property type="gene ID" value="SMAR013348"/>
</dbReference>
<evidence type="ECO:0000259" key="1">
    <source>
        <dbReference type="PROSITE" id="PS50053"/>
    </source>
</evidence>
<dbReference type="Pfam" id="PF00240">
    <property type="entry name" value="ubiquitin"/>
    <property type="match status" value="1"/>
</dbReference>